<evidence type="ECO:0000313" key="3">
    <source>
        <dbReference type="Proteomes" id="UP001501204"/>
    </source>
</evidence>
<dbReference type="Pfam" id="PF00583">
    <property type="entry name" value="Acetyltransf_1"/>
    <property type="match status" value="1"/>
</dbReference>
<comment type="caution">
    <text evidence="2">The sequence shown here is derived from an EMBL/GenBank/DDBJ whole genome shotgun (WGS) entry which is preliminary data.</text>
</comment>
<feature type="domain" description="N-acetyltransferase" evidence="1">
    <location>
        <begin position="1"/>
        <end position="79"/>
    </location>
</feature>
<dbReference type="Gene3D" id="3.40.630.30">
    <property type="match status" value="1"/>
</dbReference>
<keyword evidence="3" id="KW-1185">Reference proteome</keyword>
<dbReference type="InterPro" id="IPR016181">
    <property type="entry name" value="Acyl_CoA_acyltransferase"/>
</dbReference>
<dbReference type="SUPFAM" id="SSF55729">
    <property type="entry name" value="Acyl-CoA N-acyltransferases (Nat)"/>
    <property type="match status" value="1"/>
</dbReference>
<dbReference type="RefSeq" id="WP_425552550.1">
    <property type="nucleotide sequence ID" value="NZ_BAAAOA010000023.1"/>
</dbReference>
<dbReference type="Proteomes" id="UP001501204">
    <property type="component" value="Unassembled WGS sequence"/>
</dbReference>
<proteinExistence type="predicted"/>
<name>A0ABN2KQZ3_9MICC</name>
<dbReference type="PROSITE" id="PS51186">
    <property type="entry name" value="GNAT"/>
    <property type="match status" value="1"/>
</dbReference>
<gene>
    <name evidence="2" type="ORF">GCM10009767_20780</name>
</gene>
<dbReference type="InterPro" id="IPR000182">
    <property type="entry name" value="GNAT_dom"/>
</dbReference>
<organism evidence="2 3">
    <name type="scientific">Kocuria aegyptia</name>
    <dbReference type="NCBI Taxonomy" id="330943"/>
    <lineage>
        <taxon>Bacteria</taxon>
        <taxon>Bacillati</taxon>
        <taxon>Actinomycetota</taxon>
        <taxon>Actinomycetes</taxon>
        <taxon>Micrococcales</taxon>
        <taxon>Micrococcaceae</taxon>
        <taxon>Kocuria</taxon>
    </lineage>
</organism>
<evidence type="ECO:0000259" key="1">
    <source>
        <dbReference type="PROSITE" id="PS51186"/>
    </source>
</evidence>
<protein>
    <recommendedName>
        <fullName evidence="1">N-acetyltransferase domain-containing protein</fullName>
    </recommendedName>
</protein>
<reference evidence="2 3" key="1">
    <citation type="journal article" date="2019" name="Int. J. Syst. Evol. Microbiol.">
        <title>The Global Catalogue of Microorganisms (GCM) 10K type strain sequencing project: providing services to taxonomists for standard genome sequencing and annotation.</title>
        <authorList>
            <consortium name="The Broad Institute Genomics Platform"/>
            <consortium name="The Broad Institute Genome Sequencing Center for Infectious Disease"/>
            <person name="Wu L."/>
            <person name="Ma J."/>
        </authorList>
    </citation>
    <scope>NUCLEOTIDE SEQUENCE [LARGE SCALE GENOMIC DNA]</scope>
    <source>
        <strain evidence="2 3">JCM 14735</strain>
    </source>
</reference>
<sequence length="87" mass="9384">MSTPTAAGRGVGRLLLETLIASAEAAGVWTIEAKVFPENTASLPLHQKLGFEPVGVRRRLGLMSHGSQAGRWRDVILLERRSDTSST</sequence>
<accession>A0ABN2KQZ3</accession>
<dbReference type="EMBL" id="BAAAOA010000023">
    <property type="protein sequence ID" value="GAA1761647.1"/>
    <property type="molecule type" value="Genomic_DNA"/>
</dbReference>
<evidence type="ECO:0000313" key="2">
    <source>
        <dbReference type="EMBL" id="GAA1761647.1"/>
    </source>
</evidence>